<keyword evidence="4" id="KW-1185">Reference proteome</keyword>
<dbReference type="OrthoDB" id="951410at2"/>
<feature type="domain" description="Lipid/polyisoprenoid-binding YceI-like" evidence="2">
    <location>
        <begin position="43"/>
        <end position="224"/>
    </location>
</feature>
<dbReference type="SUPFAM" id="SSF101874">
    <property type="entry name" value="YceI-like"/>
    <property type="match status" value="1"/>
</dbReference>
<feature type="chain" id="PRO_5011584386" evidence="1">
    <location>
        <begin position="29"/>
        <end position="226"/>
    </location>
</feature>
<dbReference type="PANTHER" id="PTHR34406">
    <property type="entry name" value="PROTEIN YCEI"/>
    <property type="match status" value="1"/>
</dbReference>
<dbReference type="Gene3D" id="2.40.128.110">
    <property type="entry name" value="Lipid/polyisoprenoid-binding, YceI-like"/>
    <property type="match status" value="1"/>
</dbReference>
<proteinExistence type="predicted"/>
<protein>
    <submittedName>
        <fullName evidence="3">Polyisoprenoid-binding protein YceI</fullName>
    </submittedName>
</protein>
<dbReference type="InterPro" id="IPR036761">
    <property type="entry name" value="TTHA0802/YceI-like_sf"/>
</dbReference>
<dbReference type="PROSITE" id="PS51257">
    <property type="entry name" value="PROKAR_LIPOPROTEIN"/>
    <property type="match status" value="1"/>
</dbReference>
<dbReference type="EMBL" id="FOXQ01000001">
    <property type="protein sequence ID" value="SFP66555.1"/>
    <property type="molecule type" value="Genomic_DNA"/>
</dbReference>
<dbReference type="Proteomes" id="UP000199031">
    <property type="component" value="Unassembled WGS sequence"/>
</dbReference>
<dbReference type="Pfam" id="PF04264">
    <property type="entry name" value="YceI"/>
    <property type="match status" value="1"/>
</dbReference>
<evidence type="ECO:0000256" key="1">
    <source>
        <dbReference type="SAM" id="SignalP"/>
    </source>
</evidence>
<sequence length="226" mass="23940">MSKIKQLIFIFSAAVITLTACTSSSDKASTTSEQEAAAATGKEYLADINNSLVNWRATHKGGFAPRYGTLKIAGGNIAVENGAVTGGNFTVDVNSLWVDSASVTEKDKKAINLQNHLKSPDFFDAAKYSTAKFVVTGVAPYDSSKVTSLTDGATHLVSGNLTIKDSTINITFPAKITVSDSNVDIAAKFAVDRTSWGLRYGAEGNPADWMVSKDFELGLDVKATAK</sequence>
<organism evidence="3 4">
    <name type="scientific">Parafilimonas terrae</name>
    <dbReference type="NCBI Taxonomy" id="1465490"/>
    <lineage>
        <taxon>Bacteria</taxon>
        <taxon>Pseudomonadati</taxon>
        <taxon>Bacteroidota</taxon>
        <taxon>Chitinophagia</taxon>
        <taxon>Chitinophagales</taxon>
        <taxon>Chitinophagaceae</taxon>
        <taxon>Parafilimonas</taxon>
    </lineage>
</organism>
<dbReference type="PANTHER" id="PTHR34406:SF1">
    <property type="entry name" value="PROTEIN YCEI"/>
    <property type="match status" value="1"/>
</dbReference>
<evidence type="ECO:0000313" key="4">
    <source>
        <dbReference type="Proteomes" id="UP000199031"/>
    </source>
</evidence>
<dbReference type="STRING" id="1465490.SAMN05444277_101619"/>
<dbReference type="SMART" id="SM00867">
    <property type="entry name" value="YceI"/>
    <property type="match status" value="1"/>
</dbReference>
<dbReference type="AlphaFoldDB" id="A0A1I5S738"/>
<feature type="signal peptide" evidence="1">
    <location>
        <begin position="1"/>
        <end position="28"/>
    </location>
</feature>
<reference evidence="3 4" key="1">
    <citation type="submission" date="2016-10" db="EMBL/GenBank/DDBJ databases">
        <authorList>
            <person name="de Groot N.N."/>
        </authorList>
    </citation>
    <scope>NUCLEOTIDE SEQUENCE [LARGE SCALE GENOMIC DNA]</scope>
    <source>
        <strain evidence="3 4">DSM 28286</strain>
    </source>
</reference>
<dbReference type="InterPro" id="IPR007372">
    <property type="entry name" value="Lipid/polyisoprenoid-bd_YceI"/>
</dbReference>
<name>A0A1I5S738_9BACT</name>
<evidence type="ECO:0000259" key="2">
    <source>
        <dbReference type="SMART" id="SM00867"/>
    </source>
</evidence>
<dbReference type="RefSeq" id="WP_090654354.1">
    <property type="nucleotide sequence ID" value="NZ_FOXQ01000001.1"/>
</dbReference>
<accession>A0A1I5S738</accession>
<evidence type="ECO:0000313" key="3">
    <source>
        <dbReference type="EMBL" id="SFP66555.1"/>
    </source>
</evidence>
<gene>
    <name evidence="3" type="ORF">SAMN05444277_101619</name>
</gene>
<keyword evidence="1" id="KW-0732">Signal</keyword>